<dbReference type="EMBL" id="REGN01000798">
    <property type="protein sequence ID" value="RNA38970.1"/>
    <property type="molecule type" value="Genomic_DNA"/>
</dbReference>
<protein>
    <submittedName>
        <fullName evidence="1">Uncharacterized protein</fullName>
    </submittedName>
</protein>
<comment type="caution">
    <text evidence="1">The sequence shown here is derived from an EMBL/GenBank/DDBJ whole genome shotgun (WGS) entry which is preliminary data.</text>
</comment>
<name>A0A3M7STM4_BRAPC</name>
<dbReference type="AlphaFoldDB" id="A0A3M7STM4"/>
<keyword evidence="2" id="KW-1185">Reference proteome</keyword>
<gene>
    <name evidence="1" type="ORF">BpHYR1_041647</name>
</gene>
<dbReference type="Proteomes" id="UP000276133">
    <property type="component" value="Unassembled WGS sequence"/>
</dbReference>
<evidence type="ECO:0000313" key="2">
    <source>
        <dbReference type="Proteomes" id="UP000276133"/>
    </source>
</evidence>
<reference evidence="1 2" key="1">
    <citation type="journal article" date="2018" name="Sci. Rep.">
        <title>Genomic signatures of local adaptation to the degree of environmental predictability in rotifers.</title>
        <authorList>
            <person name="Franch-Gras L."/>
            <person name="Hahn C."/>
            <person name="Garcia-Roger E.M."/>
            <person name="Carmona M.J."/>
            <person name="Serra M."/>
            <person name="Gomez A."/>
        </authorList>
    </citation>
    <scope>NUCLEOTIDE SEQUENCE [LARGE SCALE GENOMIC DNA]</scope>
    <source>
        <strain evidence="1">HYR1</strain>
    </source>
</reference>
<evidence type="ECO:0000313" key="1">
    <source>
        <dbReference type="EMBL" id="RNA38970.1"/>
    </source>
</evidence>
<proteinExistence type="predicted"/>
<accession>A0A3M7STM4</accession>
<sequence length="176" mass="19881">MNCHLLQGEPSQLSYSSKLNPKEFSYEDALIGKYLDDLRKIESKPRVRTLEISPYLQKLPSSNPTFQNTGSRNTTTSFTMQKIRTNSAIGSRSNSAINIEKFSPYIVPASNRSTSKIINLDDPSFLNSTSNIPNLKLRNRPSSAPIKRSTSKYSIGSQWRTEMEAEIYVLILLQKT</sequence>
<organism evidence="1 2">
    <name type="scientific">Brachionus plicatilis</name>
    <name type="common">Marine rotifer</name>
    <name type="synonym">Brachionus muelleri</name>
    <dbReference type="NCBI Taxonomy" id="10195"/>
    <lineage>
        <taxon>Eukaryota</taxon>
        <taxon>Metazoa</taxon>
        <taxon>Spiralia</taxon>
        <taxon>Gnathifera</taxon>
        <taxon>Rotifera</taxon>
        <taxon>Eurotatoria</taxon>
        <taxon>Monogononta</taxon>
        <taxon>Pseudotrocha</taxon>
        <taxon>Ploima</taxon>
        <taxon>Brachionidae</taxon>
        <taxon>Brachionus</taxon>
    </lineage>
</organism>